<organism evidence="2 3">
    <name type="scientific">Candidatus Cryptobacteroides merdigallinarum</name>
    <dbReference type="NCBI Taxonomy" id="2840770"/>
    <lineage>
        <taxon>Bacteria</taxon>
        <taxon>Pseudomonadati</taxon>
        <taxon>Bacteroidota</taxon>
        <taxon>Bacteroidia</taxon>
        <taxon>Bacteroidales</taxon>
        <taxon>Candidatus Cryptobacteroides</taxon>
    </lineage>
</organism>
<reference evidence="2" key="1">
    <citation type="submission" date="2020-10" db="EMBL/GenBank/DDBJ databases">
        <authorList>
            <person name="Gilroy R."/>
        </authorList>
    </citation>
    <scope>NUCLEOTIDE SEQUENCE</scope>
    <source>
        <strain evidence="2">20514</strain>
    </source>
</reference>
<dbReference type="InterPro" id="IPR042278">
    <property type="entry name" value="Mfa-like_1_N"/>
</dbReference>
<comment type="caution">
    <text evidence="2">The sequence shown here is derived from an EMBL/GenBank/DDBJ whole genome shotgun (WGS) entry which is preliminary data.</text>
</comment>
<keyword evidence="1" id="KW-0732">Signal</keyword>
<feature type="signal peptide" evidence="1">
    <location>
        <begin position="1"/>
        <end position="17"/>
    </location>
</feature>
<proteinExistence type="predicted"/>
<dbReference type="EMBL" id="JADIMQ010000128">
    <property type="protein sequence ID" value="MBO8449392.1"/>
    <property type="molecule type" value="Genomic_DNA"/>
</dbReference>
<evidence type="ECO:0000256" key="1">
    <source>
        <dbReference type="SAM" id="SignalP"/>
    </source>
</evidence>
<evidence type="ECO:0000313" key="2">
    <source>
        <dbReference type="EMBL" id="MBO8449392.1"/>
    </source>
</evidence>
<dbReference type="Gene3D" id="2.60.40.2620">
    <property type="entry name" value="Fimbrillin-like"/>
    <property type="match status" value="1"/>
</dbReference>
<dbReference type="CDD" id="cd13120">
    <property type="entry name" value="BF2867_like_N"/>
    <property type="match status" value="1"/>
</dbReference>
<gene>
    <name evidence="2" type="ORF">IAC29_08995</name>
</gene>
<dbReference type="AlphaFoldDB" id="A0A9D9ELN1"/>
<reference evidence="2" key="2">
    <citation type="journal article" date="2021" name="PeerJ">
        <title>Extensive microbial diversity within the chicken gut microbiome revealed by metagenomics and culture.</title>
        <authorList>
            <person name="Gilroy R."/>
            <person name="Ravi A."/>
            <person name="Getino M."/>
            <person name="Pursley I."/>
            <person name="Horton D.L."/>
            <person name="Alikhan N.F."/>
            <person name="Baker D."/>
            <person name="Gharbi K."/>
            <person name="Hall N."/>
            <person name="Watson M."/>
            <person name="Adriaenssens E.M."/>
            <person name="Foster-Nyarko E."/>
            <person name="Jarju S."/>
            <person name="Secka A."/>
            <person name="Antonio M."/>
            <person name="Oren A."/>
            <person name="Chaudhuri R.R."/>
            <person name="La Ragione R."/>
            <person name="Hildebrand F."/>
            <person name="Pallen M.J."/>
        </authorList>
    </citation>
    <scope>NUCLEOTIDE SEQUENCE</scope>
    <source>
        <strain evidence="2">20514</strain>
    </source>
</reference>
<name>A0A9D9ELN1_9BACT</name>
<protein>
    <submittedName>
        <fullName evidence="2">Fimbrillin family protein</fullName>
    </submittedName>
</protein>
<dbReference type="PROSITE" id="PS51257">
    <property type="entry name" value="PROKAR_LIPOPROTEIN"/>
    <property type="match status" value="1"/>
</dbReference>
<dbReference type="Proteomes" id="UP000810252">
    <property type="component" value="Unassembled WGS sequence"/>
</dbReference>
<evidence type="ECO:0000313" key="3">
    <source>
        <dbReference type="Proteomes" id="UP000810252"/>
    </source>
</evidence>
<dbReference type="Gene3D" id="2.60.40.3570">
    <property type="match status" value="1"/>
</dbReference>
<accession>A0A9D9ELN1</accession>
<sequence>MKKTTTLILALSVAAIACRKTDTVTAPGQEPGPSPEPQAISISISAEGFIPDGNDEADGTVAIPEFSEGDACGLYIIKDGSISGTNLKISASTSGGTLEWNAASGEEPVFEEGSRYFIYYPYLEDIHMSDKTESGVGEGASAKEFFARLVSSWTPAGDQSSRDGFTTSDLMIAEGTASEADDNTVQVSFILGHTMALAVITKPQDIYDFREESIPDYTVTYTPEFSGVKPMAYNGKYICIVKPGGVTEIQLSFGEDRSRTVQAGNNAAGTYGTFGISSTTNCTLTAGDYYCRDKDGNGYVIPQTAASTMDEETQVIGVVFHTGRHEQDNLSDYTKAIAADRPVPGDGIHGYVMALTDAQNGASGSLKWARERVVIGENPTLSQGTSVDKTDWNGYYNSCQIHAFSDRYPDNFPMTFFPAALAAETYGQRTVDQDGNPTGDYGWQTRFAAPSGSSGWFLPSAGQVSFLCENQEFLTGQIQKVKESIPESDPARDYIGWIPSPLTYVWTSTEYGNQPLQAYGVYVAIPTSMSFGDANWQNKDGAYAVRPILAF</sequence>
<feature type="chain" id="PRO_5039216040" evidence="1">
    <location>
        <begin position="18"/>
        <end position="551"/>
    </location>
</feature>